<dbReference type="GO" id="GO:0009307">
    <property type="term" value="P:DNA restriction-modification system"/>
    <property type="evidence" value="ECO:0007669"/>
    <property type="project" value="UniProtKB-KW"/>
</dbReference>
<dbReference type="InterPro" id="IPR052021">
    <property type="entry name" value="Type-I_RS_S_subunit"/>
</dbReference>
<evidence type="ECO:0000256" key="2">
    <source>
        <dbReference type="ARBA" id="ARBA00023125"/>
    </source>
</evidence>
<keyword evidence="2" id="KW-0238">DNA-binding</keyword>
<evidence type="ECO:0008006" key="5">
    <source>
        <dbReference type="Google" id="ProtNLM"/>
    </source>
</evidence>
<organism evidence="3 4">
    <name type="scientific">Roseibacillus persicicus</name>
    <dbReference type="NCBI Taxonomy" id="454148"/>
    <lineage>
        <taxon>Bacteria</taxon>
        <taxon>Pseudomonadati</taxon>
        <taxon>Verrucomicrobiota</taxon>
        <taxon>Verrucomicrobiia</taxon>
        <taxon>Verrucomicrobiales</taxon>
        <taxon>Verrucomicrobiaceae</taxon>
        <taxon>Roseibacillus</taxon>
    </lineage>
</organism>
<proteinExistence type="predicted"/>
<dbReference type="Gene3D" id="3.90.220.20">
    <property type="entry name" value="DNA methylase specificity domains"/>
    <property type="match status" value="2"/>
</dbReference>
<name>A0A918TT11_9BACT</name>
<dbReference type="SUPFAM" id="SSF116734">
    <property type="entry name" value="DNA methylase specificity domain"/>
    <property type="match status" value="2"/>
</dbReference>
<dbReference type="PANTHER" id="PTHR30408:SF13">
    <property type="entry name" value="TYPE I RESTRICTION ENZYME HINDI SPECIFICITY SUBUNIT"/>
    <property type="match status" value="1"/>
</dbReference>
<dbReference type="EMBL" id="BMXI01000012">
    <property type="protein sequence ID" value="GHC59876.1"/>
    <property type="molecule type" value="Genomic_DNA"/>
</dbReference>
<evidence type="ECO:0000256" key="1">
    <source>
        <dbReference type="ARBA" id="ARBA00022747"/>
    </source>
</evidence>
<protein>
    <recommendedName>
        <fullName evidence="5">Restriction endonuclease subunit S</fullName>
    </recommendedName>
</protein>
<dbReference type="InterPro" id="IPR044946">
    <property type="entry name" value="Restrct_endonuc_typeI_TRD_sf"/>
</dbReference>
<dbReference type="GO" id="GO:0003677">
    <property type="term" value="F:DNA binding"/>
    <property type="evidence" value="ECO:0007669"/>
    <property type="project" value="UniProtKB-KW"/>
</dbReference>
<evidence type="ECO:0000313" key="3">
    <source>
        <dbReference type="EMBL" id="GHC59876.1"/>
    </source>
</evidence>
<dbReference type="PANTHER" id="PTHR30408">
    <property type="entry name" value="TYPE-1 RESTRICTION ENZYME ECOKI SPECIFICITY PROTEIN"/>
    <property type="match status" value="1"/>
</dbReference>
<keyword evidence="1" id="KW-0680">Restriction system</keyword>
<dbReference type="RefSeq" id="WP_189571245.1">
    <property type="nucleotide sequence ID" value="NZ_BMXI01000012.1"/>
</dbReference>
<evidence type="ECO:0000313" key="4">
    <source>
        <dbReference type="Proteomes" id="UP000644507"/>
    </source>
</evidence>
<sequence length="424" mass="47193">MKFVPLTELAREITVGYVGPMAQEYIENGIPFLRSQNVKPFKFDPDQIKFISEEFDKRIKKSRLSPGDVIVVRTGNPGVACVVPTTLPEANCSDLVIVRCREEIDPHYICYYINSVTHSHVSGQLVGAIQKHFNVGSAKELLVPDITPYQRKQTAAILRSLDEKIELNNRINEELESLAKLIYDYWFVQFDFPITAAQADAMGDPTLEGKPYKSSGGPMTHNHQLNREIPEGWTANTPSSKALLNELEWNDRTAPNKVTYLDLSNAKGGKILGTNNYSWETAPSRAKRILRDGDTVIGTVRPGNRSYCLIGPSETQLTGSTGFAVFSPIDSIFREFTYLTLTSAHNIKRLATVASGASYPAVNSNVVGSHPMAFPSDELIEGFHRKTAPMFDLLLTNQKQNQELAALRDWLLPMLMNGQVTVQS</sequence>
<reference evidence="3" key="2">
    <citation type="submission" date="2020-09" db="EMBL/GenBank/DDBJ databases">
        <authorList>
            <person name="Sun Q."/>
            <person name="Kim S."/>
        </authorList>
    </citation>
    <scope>NUCLEOTIDE SEQUENCE</scope>
    <source>
        <strain evidence="3">KCTC 12988</strain>
    </source>
</reference>
<comment type="caution">
    <text evidence="3">The sequence shown here is derived from an EMBL/GenBank/DDBJ whole genome shotgun (WGS) entry which is preliminary data.</text>
</comment>
<gene>
    <name evidence="3" type="ORF">GCM10007100_28930</name>
</gene>
<reference evidence="3" key="1">
    <citation type="journal article" date="2014" name="Int. J. Syst. Evol. Microbiol.">
        <title>Complete genome sequence of Corynebacterium casei LMG S-19264T (=DSM 44701T), isolated from a smear-ripened cheese.</title>
        <authorList>
            <consortium name="US DOE Joint Genome Institute (JGI-PGF)"/>
            <person name="Walter F."/>
            <person name="Albersmeier A."/>
            <person name="Kalinowski J."/>
            <person name="Ruckert C."/>
        </authorList>
    </citation>
    <scope>NUCLEOTIDE SEQUENCE</scope>
    <source>
        <strain evidence="3">KCTC 12988</strain>
    </source>
</reference>
<dbReference type="Proteomes" id="UP000644507">
    <property type="component" value="Unassembled WGS sequence"/>
</dbReference>
<dbReference type="AlphaFoldDB" id="A0A918TT11"/>
<accession>A0A918TT11</accession>
<keyword evidence="4" id="KW-1185">Reference proteome</keyword>